<evidence type="ECO:0000313" key="2">
    <source>
        <dbReference type="EMBL" id="ORC89100.1"/>
    </source>
</evidence>
<name>A0A1X0NY57_9TRYP</name>
<dbReference type="AlphaFoldDB" id="A0A1X0NY57"/>
<feature type="compositionally biased region" description="Basic and acidic residues" evidence="1">
    <location>
        <begin position="64"/>
        <end position="75"/>
    </location>
</feature>
<feature type="region of interest" description="Disordered" evidence="1">
    <location>
        <begin position="12"/>
        <end position="75"/>
    </location>
</feature>
<dbReference type="VEuPathDB" id="TriTrypDB:TM35_000131040"/>
<organism evidence="2 3">
    <name type="scientific">Trypanosoma theileri</name>
    <dbReference type="NCBI Taxonomy" id="67003"/>
    <lineage>
        <taxon>Eukaryota</taxon>
        <taxon>Discoba</taxon>
        <taxon>Euglenozoa</taxon>
        <taxon>Kinetoplastea</taxon>
        <taxon>Metakinetoplastina</taxon>
        <taxon>Trypanosomatida</taxon>
        <taxon>Trypanosomatidae</taxon>
        <taxon>Trypanosoma</taxon>
    </lineage>
</organism>
<accession>A0A1X0NY57</accession>
<feature type="region of interest" description="Disordered" evidence="1">
    <location>
        <begin position="89"/>
        <end position="128"/>
    </location>
</feature>
<feature type="compositionally biased region" description="Basic residues" evidence="1">
    <location>
        <begin position="50"/>
        <end position="63"/>
    </location>
</feature>
<keyword evidence="3" id="KW-1185">Reference proteome</keyword>
<comment type="caution">
    <text evidence="2">The sequence shown here is derived from an EMBL/GenBank/DDBJ whole genome shotgun (WGS) entry which is preliminary data.</text>
</comment>
<dbReference type="RefSeq" id="XP_028883166.1">
    <property type="nucleotide sequence ID" value="XM_029025320.1"/>
</dbReference>
<evidence type="ECO:0000313" key="3">
    <source>
        <dbReference type="Proteomes" id="UP000192257"/>
    </source>
</evidence>
<dbReference type="GeneID" id="39985100"/>
<protein>
    <submittedName>
        <fullName evidence="2">Uncharacterized protein</fullName>
    </submittedName>
</protein>
<dbReference type="EMBL" id="NBCO01000013">
    <property type="protein sequence ID" value="ORC89100.1"/>
    <property type="molecule type" value="Genomic_DNA"/>
</dbReference>
<evidence type="ECO:0000256" key="1">
    <source>
        <dbReference type="SAM" id="MobiDB-lite"/>
    </source>
</evidence>
<sequence length="162" mass="18287">WRVYCAARRVIPHGEGEKDPQRTAPDRPPLHGDGHRPRRLHHRQEEGPRQQRRSRRNNGKGRTRRLEHDASPRSLIDRVAHTLRFGLHFEGGTWLPTGGNNSDTEEEEKDKFSGAATRSTHASRHTRNPGRFIFCCNTSNAGVLPFQAHPSPAKKASTAAQI</sequence>
<proteinExistence type="predicted"/>
<feature type="compositionally biased region" description="Basic and acidic residues" evidence="1">
    <location>
        <begin position="12"/>
        <end position="35"/>
    </location>
</feature>
<gene>
    <name evidence="2" type="ORF">TM35_000131040</name>
</gene>
<feature type="non-terminal residue" evidence="2">
    <location>
        <position position="1"/>
    </location>
</feature>
<dbReference type="Proteomes" id="UP000192257">
    <property type="component" value="Unassembled WGS sequence"/>
</dbReference>
<reference evidence="2 3" key="1">
    <citation type="submission" date="2017-03" db="EMBL/GenBank/DDBJ databases">
        <title>An alternative strategy for trypanosome survival in the mammalian bloodstream revealed through genome and transcriptome analysis of the ubiquitous bovine parasite Trypanosoma (Megatrypanum) theileri.</title>
        <authorList>
            <person name="Kelly S."/>
            <person name="Ivens A."/>
            <person name="Mott A."/>
            <person name="O'Neill E."/>
            <person name="Emms D."/>
            <person name="Macleod O."/>
            <person name="Voorheis P."/>
            <person name="Matthews J."/>
            <person name="Matthews K."/>
            <person name="Carrington M."/>
        </authorList>
    </citation>
    <scope>NUCLEOTIDE SEQUENCE [LARGE SCALE GENOMIC DNA]</scope>
    <source>
        <strain evidence="2">Edinburgh</strain>
    </source>
</reference>